<dbReference type="InterPro" id="IPR052948">
    <property type="entry name" value="Low_temp-induced_all0457"/>
</dbReference>
<keyword evidence="2" id="KW-0560">Oxidoreductase</keyword>
<keyword evidence="1" id="KW-0812">Transmembrane</keyword>
<evidence type="ECO:0000256" key="1">
    <source>
        <dbReference type="SAM" id="Phobius"/>
    </source>
</evidence>
<dbReference type="AlphaFoldDB" id="A0A2R5F9R0"/>
<feature type="transmembrane region" description="Helical" evidence="1">
    <location>
        <begin position="97"/>
        <end position="122"/>
    </location>
</feature>
<keyword evidence="1" id="KW-1133">Transmembrane helix</keyword>
<dbReference type="PANTHER" id="PTHR36109:SF2">
    <property type="entry name" value="MEMBRANE PROTEIN"/>
    <property type="match status" value="1"/>
</dbReference>
<proteinExistence type="predicted"/>
<dbReference type="EMBL" id="BDOQ01000013">
    <property type="protein sequence ID" value="GBG14970.1"/>
    <property type="molecule type" value="Genomic_DNA"/>
</dbReference>
<accession>A0A2R5F9R0</accession>
<comment type="caution">
    <text evidence="2">The sequence shown here is derived from an EMBL/GenBank/DDBJ whole genome shotgun (WGS) entry which is preliminary data.</text>
</comment>
<sequence>MTTKHAQYTVIAVFNDHDDVDSAVGKLIDAGCDMENFSIIGKGYNSEEKVVGFYNTGARMKFWGKAGAFWGGLWGLFLGGAVVTLPPTGPVVVLGKLAAMLIASIEGAIVVGGLSTLGAALYSLGIPKNSVLHYELALKKDEFLLLAHGAVEEMIKATTVIETTRTSVLDVYKPFKAPALRDELFSA</sequence>
<keyword evidence="1" id="KW-0472">Membrane</keyword>
<organism evidence="2 3">
    <name type="scientific">Novimethylophilus kurashikiensis</name>
    <dbReference type="NCBI Taxonomy" id="1825523"/>
    <lineage>
        <taxon>Bacteria</taxon>
        <taxon>Pseudomonadati</taxon>
        <taxon>Pseudomonadota</taxon>
        <taxon>Betaproteobacteria</taxon>
        <taxon>Nitrosomonadales</taxon>
        <taxon>Methylophilaceae</taxon>
        <taxon>Novimethylophilus</taxon>
    </lineage>
</organism>
<reference evidence="2 3" key="1">
    <citation type="journal article" date="2018" name="Environ. Microbiol.">
        <title>Isolation and genomic characterization of Novimethylophilus kurashikiensis gen. nov. sp. nov., a new lanthanide-dependent methylotrophic species of Methylophilaceae.</title>
        <authorList>
            <person name="Lv H."/>
            <person name="Sahin N."/>
            <person name="Tani A."/>
        </authorList>
    </citation>
    <scope>NUCLEOTIDE SEQUENCE [LARGE SCALE GENOMIC DNA]</scope>
    <source>
        <strain evidence="2 3">La2-4</strain>
    </source>
</reference>
<protein>
    <submittedName>
        <fullName evidence="2">Cytochrome C peroxidase</fullName>
    </submittedName>
</protein>
<dbReference type="PANTHER" id="PTHR36109">
    <property type="entry name" value="MEMBRANE PROTEIN-RELATED"/>
    <property type="match status" value="1"/>
</dbReference>
<evidence type="ECO:0000313" key="2">
    <source>
        <dbReference type="EMBL" id="GBG14970.1"/>
    </source>
</evidence>
<dbReference type="GO" id="GO:0004601">
    <property type="term" value="F:peroxidase activity"/>
    <property type="evidence" value="ECO:0007669"/>
    <property type="project" value="UniProtKB-KW"/>
</dbReference>
<dbReference type="Proteomes" id="UP000245081">
    <property type="component" value="Unassembled WGS sequence"/>
</dbReference>
<dbReference type="RefSeq" id="WP_109016145.1">
    <property type="nucleotide sequence ID" value="NZ_BDOQ01000013.1"/>
</dbReference>
<feature type="transmembrane region" description="Helical" evidence="1">
    <location>
        <begin position="67"/>
        <end position="85"/>
    </location>
</feature>
<dbReference type="OrthoDB" id="515952at2"/>
<keyword evidence="2" id="KW-0575">Peroxidase</keyword>
<gene>
    <name evidence="2" type="ORF">NMK_2571</name>
</gene>
<evidence type="ECO:0000313" key="3">
    <source>
        <dbReference type="Proteomes" id="UP000245081"/>
    </source>
</evidence>
<keyword evidence="3" id="KW-1185">Reference proteome</keyword>
<name>A0A2R5F9R0_9PROT</name>